<evidence type="ECO:0008006" key="3">
    <source>
        <dbReference type="Google" id="ProtNLM"/>
    </source>
</evidence>
<gene>
    <name evidence="1" type="ORF">HR45_01775</name>
</gene>
<dbReference type="PROSITE" id="PS51257">
    <property type="entry name" value="PROKAR_LIPOPROTEIN"/>
    <property type="match status" value="1"/>
</dbReference>
<keyword evidence="2" id="KW-1185">Reference proteome</keyword>
<evidence type="ECO:0000313" key="2">
    <source>
        <dbReference type="Proteomes" id="UP000029264"/>
    </source>
</evidence>
<dbReference type="AlphaFoldDB" id="A0A094LV95"/>
<dbReference type="RefSeq" id="WP_037439057.1">
    <property type="nucleotide sequence ID" value="NZ_JPEO01000001.1"/>
</dbReference>
<organism evidence="1 2">
    <name type="scientific">Shewanella mangrovi</name>
    <dbReference type="NCBI Taxonomy" id="1515746"/>
    <lineage>
        <taxon>Bacteria</taxon>
        <taxon>Pseudomonadati</taxon>
        <taxon>Pseudomonadota</taxon>
        <taxon>Gammaproteobacteria</taxon>
        <taxon>Alteromonadales</taxon>
        <taxon>Shewanellaceae</taxon>
        <taxon>Shewanella</taxon>
    </lineage>
</organism>
<dbReference type="Proteomes" id="UP000029264">
    <property type="component" value="Unassembled WGS sequence"/>
</dbReference>
<proteinExistence type="predicted"/>
<evidence type="ECO:0000313" key="1">
    <source>
        <dbReference type="EMBL" id="KFZ39153.1"/>
    </source>
</evidence>
<name>A0A094LV95_9GAMM</name>
<accession>A0A094LV95</accession>
<sequence>MNKLALSLLLGTALVSGCGGDSTDEQTKVEQDPVKTTIDISGVSAIDLTLDSFDPQTGSVEFSLKDPDGLAIVNAQQYRIRYFGFPPQGENSANPKAWKLWHVVYSYQCDGTSCDEQIQARDGDGQYSFVPRNLYWNRDTAPGTTGRYRVAIEIFGNDVSNEVALLAPTGQ</sequence>
<dbReference type="eggNOG" id="ENOG50344HY">
    <property type="taxonomic scope" value="Bacteria"/>
</dbReference>
<comment type="caution">
    <text evidence="1">The sequence shown here is derived from an EMBL/GenBank/DDBJ whole genome shotgun (WGS) entry which is preliminary data.</text>
</comment>
<protein>
    <recommendedName>
        <fullName evidence="3">Lipoprotein</fullName>
    </recommendedName>
</protein>
<dbReference type="OrthoDB" id="6272668at2"/>
<reference evidence="1 2" key="1">
    <citation type="submission" date="2014-06" db="EMBL/GenBank/DDBJ databases">
        <title>Shewanella sp. YQH10.</title>
        <authorList>
            <person name="Liu Y."/>
            <person name="Zeng R."/>
        </authorList>
    </citation>
    <scope>NUCLEOTIDE SEQUENCE [LARGE SCALE GENOMIC DNA]</scope>
    <source>
        <strain evidence="1 2">YQH10</strain>
    </source>
</reference>
<dbReference type="EMBL" id="JPEO01000001">
    <property type="protein sequence ID" value="KFZ39153.1"/>
    <property type="molecule type" value="Genomic_DNA"/>
</dbReference>